<sequence length="71" mass="8176">MMDYSSTDEATTSEDDENSVERQQNLVARSCNFQEEEPRKESRVKQLVIHQGDFFSFASKKLKKLGLACLM</sequence>
<feature type="region of interest" description="Disordered" evidence="1">
    <location>
        <begin position="1"/>
        <end position="23"/>
    </location>
</feature>
<dbReference type="AlphaFoldDB" id="A0A915DMM4"/>
<accession>A0A915DMM4</accession>
<feature type="compositionally biased region" description="Polar residues" evidence="1">
    <location>
        <begin position="1"/>
        <end position="10"/>
    </location>
</feature>
<evidence type="ECO:0000313" key="3">
    <source>
        <dbReference type="WBParaSite" id="jg21602"/>
    </source>
</evidence>
<name>A0A915DMM4_9BILA</name>
<evidence type="ECO:0000256" key="1">
    <source>
        <dbReference type="SAM" id="MobiDB-lite"/>
    </source>
</evidence>
<keyword evidence="2" id="KW-1185">Reference proteome</keyword>
<dbReference type="Proteomes" id="UP000887574">
    <property type="component" value="Unplaced"/>
</dbReference>
<organism evidence="2 3">
    <name type="scientific">Ditylenchus dipsaci</name>
    <dbReference type="NCBI Taxonomy" id="166011"/>
    <lineage>
        <taxon>Eukaryota</taxon>
        <taxon>Metazoa</taxon>
        <taxon>Ecdysozoa</taxon>
        <taxon>Nematoda</taxon>
        <taxon>Chromadorea</taxon>
        <taxon>Rhabditida</taxon>
        <taxon>Tylenchina</taxon>
        <taxon>Tylenchomorpha</taxon>
        <taxon>Sphaerularioidea</taxon>
        <taxon>Anguinidae</taxon>
        <taxon>Anguininae</taxon>
        <taxon>Ditylenchus</taxon>
    </lineage>
</organism>
<proteinExistence type="predicted"/>
<protein>
    <submittedName>
        <fullName evidence="3">Uncharacterized protein</fullName>
    </submittedName>
</protein>
<dbReference type="WBParaSite" id="jg21602">
    <property type="protein sequence ID" value="jg21602"/>
    <property type="gene ID" value="jg21602"/>
</dbReference>
<evidence type="ECO:0000313" key="2">
    <source>
        <dbReference type="Proteomes" id="UP000887574"/>
    </source>
</evidence>
<reference evidence="3" key="1">
    <citation type="submission" date="2022-11" db="UniProtKB">
        <authorList>
            <consortium name="WormBaseParasite"/>
        </authorList>
    </citation>
    <scope>IDENTIFICATION</scope>
</reference>